<accession>A0A0W8E2Z5</accession>
<dbReference type="PANTHER" id="PTHR42941">
    <property type="entry name" value="SLL1037 PROTEIN"/>
    <property type="match status" value="1"/>
</dbReference>
<dbReference type="EMBL" id="LNQE01001897">
    <property type="protein sequence ID" value="KUG02994.1"/>
    <property type="molecule type" value="Genomic_DNA"/>
</dbReference>
<name>A0A0W8E2Z5_9ZZZZ</name>
<dbReference type="PANTHER" id="PTHR42941:SF1">
    <property type="entry name" value="SLL1037 PROTEIN"/>
    <property type="match status" value="1"/>
</dbReference>
<dbReference type="AlphaFoldDB" id="A0A0W8E2Z5"/>
<organism evidence="1">
    <name type="scientific">hydrocarbon metagenome</name>
    <dbReference type="NCBI Taxonomy" id="938273"/>
    <lineage>
        <taxon>unclassified sequences</taxon>
        <taxon>metagenomes</taxon>
        <taxon>ecological metagenomes</taxon>
    </lineage>
</organism>
<dbReference type="Gene3D" id="3.40.190.10">
    <property type="entry name" value="Periplasmic binding protein-like II"/>
    <property type="match status" value="2"/>
</dbReference>
<comment type="caution">
    <text evidence="1">The sequence shown here is derived from an EMBL/GenBank/DDBJ whole genome shotgun (WGS) entry which is preliminary data.</text>
</comment>
<proteinExistence type="predicted"/>
<dbReference type="PROSITE" id="PS51257">
    <property type="entry name" value="PROKAR_LIPOPROTEIN"/>
    <property type="match status" value="1"/>
</dbReference>
<evidence type="ECO:0008006" key="2">
    <source>
        <dbReference type="Google" id="ProtNLM"/>
    </source>
</evidence>
<dbReference type="NCBIfam" id="TIGR02122">
    <property type="entry name" value="TRAP_TAXI"/>
    <property type="match status" value="1"/>
</dbReference>
<evidence type="ECO:0000313" key="1">
    <source>
        <dbReference type="EMBL" id="KUG02994.1"/>
    </source>
</evidence>
<sequence length="329" mass="34534">MYRFAKKGLVLLLVLSLMATLMIGCEKEAEEPAPDQGKVETVFINIGTGGTAGTYYPLGGAMAEILKANIPGANATAESTGASAANINMLNQGELDIALVQNDVSYYADLGIELFQEPGKIEGLKALATLYPEVCQIITTKNTGITSVADFAGKKIAVGAAGSGVEANARQILTAYGFSYEDIKPQYLSFAEAAAGLKDGNIDAAFITAGTPTSAVLDLSAQNEVVLLPIDAVVADKLVEEFPFYTKVTITADVYGLAADVDTLAVKAMLVATDKMSEDMAYNITKAIYENLDKLGAAHSAGKLISLETAQDGISIPLHPGAEKFFNEQ</sequence>
<dbReference type="CDD" id="cd13567">
    <property type="entry name" value="PBP2_TtGluBP"/>
    <property type="match status" value="1"/>
</dbReference>
<gene>
    <name evidence="1" type="ORF">ASZ90_019606</name>
</gene>
<dbReference type="InterPro" id="IPR011852">
    <property type="entry name" value="TRAP_TAXI"/>
</dbReference>
<dbReference type="Pfam" id="PF16868">
    <property type="entry name" value="NMT1_3"/>
    <property type="match status" value="1"/>
</dbReference>
<reference evidence="1" key="1">
    <citation type="journal article" date="2015" name="Proc. Natl. Acad. Sci. U.S.A.">
        <title>Networks of energetic and metabolic interactions define dynamics in microbial communities.</title>
        <authorList>
            <person name="Embree M."/>
            <person name="Liu J.K."/>
            <person name="Al-Bassam M.M."/>
            <person name="Zengler K."/>
        </authorList>
    </citation>
    <scope>NUCLEOTIDE SEQUENCE</scope>
</reference>
<dbReference type="SUPFAM" id="SSF53850">
    <property type="entry name" value="Periplasmic binding protein-like II"/>
    <property type="match status" value="1"/>
</dbReference>
<protein>
    <recommendedName>
        <fullName evidence="2">TRAP transporter solute receptor, TAXI family</fullName>
    </recommendedName>
</protein>